<comment type="caution">
    <text evidence="2">The sequence shown here is derived from an EMBL/GenBank/DDBJ whole genome shotgun (WGS) entry which is preliminary data.</text>
</comment>
<evidence type="ECO:0000256" key="1">
    <source>
        <dbReference type="PIRNR" id="PIRNR006320"/>
    </source>
</evidence>
<keyword evidence="1" id="KW-0456">Lyase</keyword>
<dbReference type="InterPro" id="IPR026041">
    <property type="entry name" value="ElbB"/>
</dbReference>
<gene>
    <name evidence="2" type="primary">elbB</name>
    <name evidence="2" type="ORF">PROVALCAL_02176</name>
</gene>
<dbReference type="eggNOG" id="COG3155">
    <property type="taxonomic scope" value="Bacteria"/>
</dbReference>
<protein>
    <recommendedName>
        <fullName evidence="1">Glyoxalase</fullName>
    </recommendedName>
</protein>
<comment type="similarity">
    <text evidence="1">Belongs to the peptidase C56 family.</text>
</comment>
<reference evidence="2 3" key="2">
    <citation type="submission" date="2008-10" db="EMBL/GenBank/DDBJ databases">
        <authorList>
            <person name="Fulton L."/>
            <person name="Clifton S."/>
            <person name="Fulton B."/>
            <person name="Xu J."/>
            <person name="Minx P."/>
            <person name="Pepin K.H."/>
            <person name="Johnson M."/>
            <person name="Bhonagiri V."/>
            <person name="Nash W.E."/>
            <person name="Mardis E.R."/>
            <person name="Wilson R.K."/>
        </authorList>
    </citation>
    <scope>NUCLEOTIDE SEQUENCE [LARGE SCALE GENOMIC DNA]</scope>
    <source>
        <strain evidence="2 3">DSM 30120</strain>
    </source>
</reference>
<dbReference type="GO" id="GO:0016829">
    <property type="term" value="F:lyase activity"/>
    <property type="evidence" value="ECO:0007669"/>
    <property type="project" value="UniProtKB-UniRule"/>
</dbReference>
<dbReference type="AlphaFoldDB" id="B6XFP3"/>
<dbReference type="PANTHER" id="PTHR10224">
    <property type="entry name" value="ES1 PROTEIN HOMOLOG, MITOCHONDRIAL"/>
    <property type="match status" value="1"/>
</dbReference>
<dbReference type="Proteomes" id="UP000003729">
    <property type="component" value="Unassembled WGS sequence"/>
</dbReference>
<reference evidence="2 3" key="1">
    <citation type="submission" date="2008-10" db="EMBL/GenBank/DDBJ databases">
        <title>Draft genome sequence of Providencia alcalifaciens (DSM 30120).</title>
        <authorList>
            <person name="Sudarsanam P."/>
            <person name="Ley R."/>
            <person name="Guruge J."/>
            <person name="Turnbaugh P.J."/>
            <person name="Mahowald M."/>
            <person name="Liep D."/>
            <person name="Gordon J."/>
        </authorList>
    </citation>
    <scope>NUCLEOTIDE SEQUENCE [LARGE SCALE GENOMIC DNA]</scope>
    <source>
        <strain evidence="2 3">DSM 30120</strain>
    </source>
</reference>
<evidence type="ECO:0000313" key="2">
    <source>
        <dbReference type="EMBL" id="EEB45802.1"/>
    </source>
</evidence>
<dbReference type="EMBL" id="ABXW01000047">
    <property type="protein sequence ID" value="EEB45802.1"/>
    <property type="molecule type" value="Genomic_DNA"/>
</dbReference>
<dbReference type="Gene3D" id="3.40.50.880">
    <property type="match status" value="1"/>
</dbReference>
<dbReference type="SUPFAM" id="SSF52317">
    <property type="entry name" value="Class I glutamine amidotransferase-like"/>
    <property type="match status" value="1"/>
</dbReference>
<organism evidence="2 3">
    <name type="scientific">Providencia alcalifaciens DSM 30120</name>
    <dbReference type="NCBI Taxonomy" id="520999"/>
    <lineage>
        <taxon>Bacteria</taxon>
        <taxon>Pseudomonadati</taxon>
        <taxon>Pseudomonadota</taxon>
        <taxon>Gammaproteobacteria</taxon>
        <taxon>Enterobacterales</taxon>
        <taxon>Morganellaceae</taxon>
        <taxon>Providencia</taxon>
    </lineage>
</organism>
<comment type="function">
    <text evidence="1">Displays glyoxalase activity, catalyzing the conversion of glyoxal to glycolate.</text>
</comment>
<dbReference type="CDD" id="cd03133">
    <property type="entry name" value="GATase1_ES1"/>
    <property type="match status" value="1"/>
</dbReference>
<comment type="catalytic activity">
    <reaction evidence="1">
        <text>glyoxal + H2O = glycolate + H(+)</text>
        <dbReference type="Rhea" id="RHEA:51672"/>
        <dbReference type="ChEBI" id="CHEBI:15377"/>
        <dbReference type="ChEBI" id="CHEBI:15378"/>
        <dbReference type="ChEBI" id="CHEBI:29805"/>
        <dbReference type="ChEBI" id="CHEBI:34779"/>
    </reaction>
</comment>
<accession>B6XFP3</accession>
<dbReference type="PIRSF" id="PIRSF006320">
    <property type="entry name" value="Elb2"/>
    <property type="match status" value="1"/>
</dbReference>
<proteinExistence type="inferred from homology"/>
<dbReference type="PANTHER" id="PTHR10224:SF12">
    <property type="entry name" value="GLYOXALASE ELBB"/>
    <property type="match status" value="1"/>
</dbReference>
<dbReference type="InterPro" id="IPR029062">
    <property type="entry name" value="Class_I_gatase-like"/>
</dbReference>
<sequence length="232" mass="25022">MSAFALGSNLLQKDEDMKSIAVILSGCGVFDGSEIHESVLTMLALSKNNAEVHFFAPDEDQATVINHINGELKTETRNQMEESARISRGKIAPLSSVDPSKLDALIIPGGFGVAKNLCNFATKGSECEINKQLLSLVQVMHQQKKPLGLMCIAPVMLPKMLNTSVKLTIGNDTETIAQIEKMGGLHVECTVDNIVVDENNKVVTTPAYMLAQSIAEANVGINKLVEKVLEMA</sequence>
<name>B6XFP3_9GAMM</name>
<evidence type="ECO:0000313" key="3">
    <source>
        <dbReference type="Proteomes" id="UP000003729"/>
    </source>
</evidence>
<dbReference type="NCBIfam" id="NF008747">
    <property type="entry name" value="PRK11780.1"/>
    <property type="match status" value="1"/>
</dbReference>